<protein>
    <recommendedName>
        <fullName evidence="5">YheO-like domain-containing protein</fullName>
    </recommendedName>
</protein>
<evidence type="ECO:0000259" key="1">
    <source>
        <dbReference type="Pfam" id="PF08348"/>
    </source>
</evidence>
<dbReference type="InterPro" id="IPR039445">
    <property type="entry name" value="DauR-like_HTH"/>
</dbReference>
<accession>A0A011P730</accession>
<name>A0A011P730_9PAST</name>
<dbReference type="Pfam" id="PF08348">
    <property type="entry name" value="PAS_6"/>
    <property type="match status" value="1"/>
</dbReference>
<dbReference type="STRING" id="1122190.GCA_000621105_02091"/>
<dbReference type="Proteomes" id="UP000054123">
    <property type="component" value="Unassembled WGS sequence"/>
</dbReference>
<dbReference type="PANTHER" id="PTHR35568:SF1">
    <property type="entry name" value="TRANSCRIPTIONAL REGULATOR DAUR"/>
    <property type="match status" value="1"/>
</dbReference>
<comment type="caution">
    <text evidence="3">The sequence shown here is derived from an EMBL/GenBank/DDBJ whole genome shotgun (WGS) entry which is preliminary data.</text>
</comment>
<dbReference type="PATRIC" id="fig|1450449.3.peg.1159"/>
<reference evidence="3 4" key="1">
    <citation type="journal article" date="2014" name="Genome Announc.">
        <title>Genome Sequence of a Presumptive Mannheimia haemolytica Strain with an A1/A6-Cross-Reactive Serotype from a White-Tailed Deer (Odocoileus virginianus).</title>
        <authorList>
            <person name="Lawrence P.K."/>
            <person name="Bey R.F."/>
            <person name="Wiener B."/>
            <person name="Kittichotirat W."/>
            <person name="Bumgarner R.E."/>
        </authorList>
    </citation>
    <scope>NUCLEOTIDE SEQUENCE [LARGE SCALE GENOMIC DNA]</scope>
    <source>
        <strain evidence="3 4">PKL10</strain>
    </source>
</reference>
<evidence type="ECO:0000259" key="2">
    <source>
        <dbReference type="Pfam" id="PF13309"/>
    </source>
</evidence>
<evidence type="ECO:0000313" key="3">
    <source>
        <dbReference type="EMBL" id="EXI62259.1"/>
    </source>
</evidence>
<dbReference type="AlphaFoldDB" id="A0A011P730"/>
<evidence type="ECO:0008006" key="5">
    <source>
        <dbReference type="Google" id="ProtNLM"/>
    </source>
</evidence>
<dbReference type="Pfam" id="PF13309">
    <property type="entry name" value="HTH_22"/>
    <property type="match status" value="1"/>
</dbReference>
<proteinExistence type="predicted"/>
<dbReference type="OrthoDB" id="9796595at2"/>
<keyword evidence="4" id="KW-1185">Reference proteome</keyword>
<sequence>MLDKLDYLDDADKEIMLSYFSLSEAIAGLLGEFCEVVIHSLNAYEKSIIKIINGHHTNREVGSPITDKGLQLLKLYQKDKSSTEQVYFSRLNNGNLIKSTTHIIIGHKGKPIGLFCINLNLSTPLDKTISSFMASDPIPPHYKSESFITNPKELIEETFLKAINEIEQHTAKNSKLYKKSIIFYLFENGIFELKEAVPLVAEKLSLTSHAIYKHLREFKNNA</sequence>
<feature type="domain" description="Transcriptional regulator DauR-like HTH" evidence="2">
    <location>
        <begin position="161"/>
        <end position="216"/>
    </location>
</feature>
<dbReference type="PANTHER" id="PTHR35568">
    <property type="entry name" value="TRANSCRIPTIONAL REGULATOR DAUR"/>
    <property type="match status" value="1"/>
</dbReference>
<gene>
    <name evidence="3" type="ORF">AK33_05925</name>
</gene>
<organism evidence="3 4">
    <name type="scientific">Mannheimia granulomatis</name>
    <dbReference type="NCBI Taxonomy" id="85402"/>
    <lineage>
        <taxon>Bacteria</taxon>
        <taxon>Pseudomonadati</taxon>
        <taxon>Pseudomonadota</taxon>
        <taxon>Gammaproteobacteria</taxon>
        <taxon>Pasteurellales</taxon>
        <taxon>Pasteurellaceae</taxon>
        <taxon>Mannheimia</taxon>
    </lineage>
</organism>
<dbReference type="InterPro" id="IPR013559">
    <property type="entry name" value="YheO"/>
</dbReference>
<dbReference type="RefSeq" id="WP_042802676.1">
    <property type="nucleotide sequence ID" value="NZ_AVSP01000014.1"/>
</dbReference>
<evidence type="ECO:0000313" key="4">
    <source>
        <dbReference type="Proteomes" id="UP000054123"/>
    </source>
</evidence>
<feature type="domain" description="YheO-like" evidence="1">
    <location>
        <begin position="18"/>
        <end position="124"/>
    </location>
</feature>
<dbReference type="InterPro" id="IPR039446">
    <property type="entry name" value="DauR-like"/>
</dbReference>
<dbReference type="EMBL" id="JANJ01000004">
    <property type="protein sequence ID" value="EXI62259.1"/>
    <property type="molecule type" value="Genomic_DNA"/>
</dbReference>